<gene>
    <name evidence="1" type="ORF">MG293_000493</name>
</gene>
<dbReference type="EMBL" id="JAKZEL010000001">
    <property type="protein sequence ID" value="KAI4548163.1"/>
    <property type="molecule type" value="Genomic_DNA"/>
</dbReference>
<dbReference type="AlphaFoldDB" id="A0AAD4UJ76"/>
<dbReference type="Proteomes" id="UP001214576">
    <property type="component" value="Unassembled WGS sequence"/>
</dbReference>
<sequence>MNSVSYSSPHNIRLLFQCGKRLFLYPEVLLLMKSEVHDNERKSIIKQIQKRIYMSDNYATSAIITATTQDVDKPTPENSQIWKCLLEIKIIHCGSSRDIGSEEKKTPVPQDTSQEAPANTVKTIEAFGILVEKDCPLSEQTNQMQRGVKSHNQFMCPLIPVYEYVYQILSKKAYFDEKEKKVSSGLGILGTHYQTIPSGDSCLLFNMVLITKEREGEEGIEELKDGSEDKASVCNAGDPGLIPGSGRSPLEKEMAPHSSTTAWKMARTEEPGTYHFNLQEKCTALFHCQAKPEVETHRGCKIKMAVYKHKELSLSGHILRNI</sequence>
<name>A0AAD4UJ76_OVIAM</name>
<evidence type="ECO:0000313" key="2">
    <source>
        <dbReference type="Proteomes" id="UP001214576"/>
    </source>
</evidence>
<reference evidence="1" key="1">
    <citation type="submission" date="2022-03" db="EMBL/GenBank/DDBJ databases">
        <title>Genomic analyses of argali, domestic sheep and their hybrids provide insights into chromosomal evolution, heterosis and genetic basis of agronomic traits.</title>
        <authorList>
            <person name="Li M."/>
        </authorList>
    </citation>
    <scope>NUCLEOTIDE SEQUENCE</scope>
    <source>
        <strain evidence="1">CAU-MHL-2022a</strain>
        <tissue evidence="1">Skin</tissue>
    </source>
</reference>
<comment type="caution">
    <text evidence="1">The sequence shown here is derived from an EMBL/GenBank/DDBJ whole genome shotgun (WGS) entry which is preliminary data.</text>
</comment>
<protein>
    <submittedName>
        <fullName evidence="1">Uncharacterized protein</fullName>
    </submittedName>
</protein>
<keyword evidence="2" id="KW-1185">Reference proteome</keyword>
<proteinExistence type="predicted"/>
<organism evidence="1 2">
    <name type="scientific">Ovis ammon polii</name>
    <dbReference type="NCBI Taxonomy" id="230172"/>
    <lineage>
        <taxon>Eukaryota</taxon>
        <taxon>Metazoa</taxon>
        <taxon>Chordata</taxon>
        <taxon>Craniata</taxon>
        <taxon>Vertebrata</taxon>
        <taxon>Euteleostomi</taxon>
        <taxon>Mammalia</taxon>
        <taxon>Eutheria</taxon>
        <taxon>Laurasiatheria</taxon>
        <taxon>Artiodactyla</taxon>
        <taxon>Ruminantia</taxon>
        <taxon>Pecora</taxon>
        <taxon>Bovidae</taxon>
        <taxon>Caprinae</taxon>
        <taxon>Ovis</taxon>
    </lineage>
</organism>
<accession>A0AAD4UJ76</accession>
<evidence type="ECO:0000313" key="1">
    <source>
        <dbReference type="EMBL" id="KAI4548163.1"/>
    </source>
</evidence>